<dbReference type="OrthoDB" id="102511at2759"/>
<evidence type="ECO:0000256" key="5">
    <source>
        <dbReference type="ARBA" id="ARBA00023010"/>
    </source>
</evidence>
<keyword evidence="3" id="KW-0509">mRNA transport</keyword>
<feature type="domain" description="Nucleoporin Nup188 N-terminal subdomain III" evidence="9">
    <location>
        <begin position="771"/>
        <end position="1167"/>
    </location>
</feature>
<dbReference type="EMBL" id="VDEP01000270">
    <property type="protein sequence ID" value="KAA1116763.1"/>
    <property type="molecule type" value="Genomic_DNA"/>
</dbReference>
<dbReference type="GO" id="GO:0006606">
    <property type="term" value="P:protein import into nucleus"/>
    <property type="evidence" value="ECO:0007669"/>
    <property type="project" value="TreeGrafter"/>
</dbReference>
<evidence type="ECO:0000259" key="9">
    <source>
        <dbReference type="Pfam" id="PF21093"/>
    </source>
</evidence>
<accession>A0A5B0PCC6</accession>
<dbReference type="PANTHER" id="PTHR31431">
    <property type="entry name" value="NUCLEOPORIN NUP188 HOMOLOG"/>
    <property type="match status" value="1"/>
</dbReference>
<comment type="subcellular location">
    <subcellularLocation>
        <location evidence="1">Nucleus</location>
        <location evidence="1">Nuclear pore complex</location>
    </subcellularLocation>
</comment>
<keyword evidence="2" id="KW-0813">Transport</keyword>
<evidence type="ECO:0000256" key="6">
    <source>
        <dbReference type="ARBA" id="ARBA00023132"/>
    </source>
</evidence>
<sequence>MGRDRQPACVTCPCNSAVRLQPAPVSDLPSSRSTAGFGLSRCPTQPKTPKVQRLNKTHPTLLPTTTYLPLPQPPDTMTQNESSSKLSLVSNPIRLINQTLSGCVERTASSSRYLRQLLKLHQEKLRNCHDPYPRQSSKSRSAIQAGKVTLHDGELVTLSDQRKENVIRISETFDIDEVDALVLWLQFLHAEPPASSDPSSADQSNSKKVTDIGFQEEKCDDGVLAKFSSFYFEERRSALIVVASTLLIAENESSAINETCSELLDQIISVETPSSMLESFTKRTSSSLPDSVRATARQALIWTQQLMYEQKLILEVIFLLFYGRIKPDAAHYVSVLKVLQETSWGKNQACLPYFDEETSMINLNVSNLLTLIALQASHTEDICSPEFSLAPEPTERELTHPAKLKEIYDLQLNLLEQQPQQAAPIALAWSFILHQLTNFYLENEIPHSHQDFAELILPQSNQINSDQDDELNTEQQEETMPLYQRWARHVLSNQCQLFQNLSQLATSVYCASSHNRFGASDNNALGYLVTIRTFLSAVPIFFRLSYLGSQQFEEAINVFGLLFRLDVQHAIASDLWRAVDGDLDVVELPLATGEAEYLAAARVRFPINVGLFTGLCRSLSGFNETMQPSDPSDQLLCARSLLDYADQLPTLTEAISSSQSALLPLPYEPTLPPQTMDSLDDSPPDTQGWVKATRPIWISPDLQIPKHTVGKIISGIDQKPVVVCWRFTWSAWRYWGRLLLQYAGFSVPQSNHDHHSDVFGSSSTNNLSWYEDKLETESIINILKMLTSVVECSTELGAELIGKMVGHISHQGLIQALFNLIEHPIDMSTHTVSSETTRISLRLVSALSPIFPGAVWTLVRGSHLLFPDSSRTSTWNAVETSGPTLKFERLSGEYGITLAILDLAQMLLMEAISSGLTTNPTFAEIKAEVLVGALGWICEEVWPGFQNWKYRRLEDKFLIASKCCTVFNTIASEALKTQLFAPKIQTDLVIARLAQSFFSWFLTSATAITLNPLVSIITTDKSVMETLRKFHRNLELEAYVESLSACTRLARNILALKINHFPAGQPSLLERLFMAQTKRKTSSFASNKDLSRQSVLPFIAQWCLDAPHVDISRDACDIFCFLCFLSQDWPSDWPSISSSFGDPDTMSLFLHELALQGFQIRDDDGLLRSSFWNLLAVLLDTQPSLGPIIVTGITSLPGSTSQSVRTLQSKSPFELGIATFVTCFENNNKLDIIVGQSVLYFLYNVYSQTNGFVSILSQTLENQEFVDRIIDISTSLINTPQSLLSTSDSRLTPMPDDTAEHNLLGELEELQVKHFCNELMCKAYATRTLTVLLQLESDQSSVSKGMSSKSNIGLSIAKELQKTPTQLCELICSAIESLANPELQSEALREINNRYPNLELDTYRRVDPALPYEKLQLYGKGFVYDYELMKGRVRGSDVSAKVADEVMKNLTAINWNLSAVDAQLEVTQSWESFLEVVFQQKYLILQLGQQLSQSVLESANVIAKENRGGDFMVNIHSVRISILLTLLQALPVNEETSKTTIKLLESVKSLISSERFPILDSIKRRLSINWHTNFLKLLYLIFKRCAPIKITSLNDEQRHLMINLVETFLRSSISILETVLTLAMISSDTNYEQDLKLSVSIFTELMNSPVRPPIMNWAHRIHDLCQPAFNLLTQEPLLDDQEPMFAEHVIRLFMSLALDDRLAEYMASEGLIPVLLNISLTQRASEGLIEPVSSSRPFERSPTHRLWCSILALVTSLANTLCYSETFMLDEIGSFARLYSPQLLKAISVISPPDHTLRGSYEMNLTLAGIEEAELVTDLLTVVSSKPVGRPLLSLPENYRQAMLTALQTLAHCLNHPNSTSKWLENDVTWKSGSRLMSQTLGKTDQIVVDNGQPLASHVQEALLHMLQVSRNILHTLVSHTRALNVLTRDVAEWATEYAVINPTRSIVVGDTATIGTLFELAETSLDIYRSACTRPSAPTNPSANLSEQSPVNVCNASAAVLELSLLLASSQLALWLFSTVNSESNAIASHKYPSSNAAHKDSDMSGQPQAPSSPRLKREILSDLAPDLMSSIEKGLSVIKLINSRSSNTQPLKNSGMNALNRSIIRKKPGKKPFQLASSSSSTTLQLSPANPHPESRTDLVVSNLPDHHQQTDDLLSVLKRFAERHFVE</sequence>
<evidence type="ECO:0000313" key="13">
    <source>
        <dbReference type="Proteomes" id="UP000325313"/>
    </source>
</evidence>
<organism evidence="10 12">
    <name type="scientific">Puccinia graminis f. sp. tritici</name>
    <dbReference type="NCBI Taxonomy" id="56615"/>
    <lineage>
        <taxon>Eukaryota</taxon>
        <taxon>Fungi</taxon>
        <taxon>Dikarya</taxon>
        <taxon>Basidiomycota</taxon>
        <taxon>Pucciniomycotina</taxon>
        <taxon>Pucciniomycetes</taxon>
        <taxon>Pucciniales</taxon>
        <taxon>Pucciniaceae</taxon>
        <taxon>Puccinia</taxon>
    </lineage>
</organism>
<evidence type="ECO:0000256" key="7">
    <source>
        <dbReference type="ARBA" id="ARBA00023242"/>
    </source>
</evidence>
<dbReference type="InterPro" id="IPR048883">
    <property type="entry name" value="Nup188_N-subdom_III"/>
</dbReference>
<feature type="region of interest" description="Disordered" evidence="8">
    <location>
        <begin position="23"/>
        <end position="82"/>
    </location>
</feature>
<evidence type="ECO:0000256" key="2">
    <source>
        <dbReference type="ARBA" id="ARBA00022448"/>
    </source>
</evidence>
<name>A0A5B0PCC6_PUCGR</name>
<evidence type="ECO:0000256" key="8">
    <source>
        <dbReference type="SAM" id="MobiDB-lite"/>
    </source>
</evidence>
<keyword evidence="7" id="KW-0539">Nucleus</keyword>
<evidence type="ECO:0000256" key="4">
    <source>
        <dbReference type="ARBA" id="ARBA00022927"/>
    </source>
</evidence>
<keyword evidence="5" id="KW-0811">Translocation</keyword>
<feature type="region of interest" description="Disordered" evidence="8">
    <location>
        <begin position="2033"/>
        <end position="2056"/>
    </location>
</feature>
<dbReference type="GO" id="GO:0044611">
    <property type="term" value="C:nuclear pore inner ring"/>
    <property type="evidence" value="ECO:0007669"/>
    <property type="project" value="TreeGrafter"/>
</dbReference>
<dbReference type="FunFam" id="1.25.10.70:FF:000005">
    <property type="entry name" value="Uncharacterized protein"/>
    <property type="match status" value="1"/>
</dbReference>
<comment type="caution">
    <text evidence="10">The sequence shown here is derived from an EMBL/GenBank/DDBJ whole genome shotgun (WGS) entry which is preliminary data.</text>
</comment>
<gene>
    <name evidence="10" type="ORF">PGT21_032097</name>
    <name evidence="11" type="ORF">PGTUg99_014674</name>
</gene>
<dbReference type="InterPro" id="IPR044840">
    <property type="entry name" value="Nup188"/>
</dbReference>
<reference evidence="12 13" key="1">
    <citation type="submission" date="2019-05" db="EMBL/GenBank/DDBJ databases">
        <title>Emergence of the Ug99 lineage of the wheat stem rust pathogen through somatic hybridization.</title>
        <authorList>
            <person name="Li F."/>
            <person name="Upadhyaya N.M."/>
            <person name="Sperschneider J."/>
            <person name="Matny O."/>
            <person name="Nguyen-Phuc H."/>
            <person name="Mago R."/>
            <person name="Raley C."/>
            <person name="Miller M.E."/>
            <person name="Silverstein K.A.T."/>
            <person name="Henningsen E."/>
            <person name="Hirsch C.D."/>
            <person name="Visser B."/>
            <person name="Pretorius Z.A."/>
            <person name="Steffenson B.J."/>
            <person name="Schwessinger B."/>
            <person name="Dodds P.N."/>
            <person name="Figueroa M."/>
        </authorList>
    </citation>
    <scope>NUCLEOTIDE SEQUENCE [LARGE SCALE GENOMIC DNA]</scope>
    <source>
        <strain evidence="10">21-0</strain>
        <strain evidence="11 13">Ug99</strain>
    </source>
</reference>
<evidence type="ECO:0000313" key="12">
    <source>
        <dbReference type="Proteomes" id="UP000324748"/>
    </source>
</evidence>
<protein>
    <recommendedName>
        <fullName evidence="9">Nucleoporin Nup188 N-terminal subdomain III domain-containing protein</fullName>
    </recommendedName>
</protein>
<dbReference type="GO" id="GO:0017056">
    <property type="term" value="F:structural constituent of nuclear pore"/>
    <property type="evidence" value="ECO:0007669"/>
    <property type="project" value="InterPro"/>
</dbReference>
<evidence type="ECO:0000256" key="1">
    <source>
        <dbReference type="ARBA" id="ARBA00004567"/>
    </source>
</evidence>
<proteinExistence type="predicted"/>
<keyword evidence="4" id="KW-0653">Protein transport</keyword>
<evidence type="ECO:0000313" key="11">
    <source>
        <dbReference type="EMBL" id="KAA1116763.1"/>
    </source>
</evidence>
<dbReference type="Proteomes" id="UP000325313">
    <property type="component" value="Unassembled WGS sequence"/>
</dbReference>
<feature type="region of interest" description="Disordered" evidence="8">
    <location>
        <begin position="2111"/>
        <end position="2140"/>
    </location>
</feature>
<keyword evidence="12" id="KW-1185">Reference proteome</keyword>
<dbReference type="Gene3D" id="1.25.10.70">
    <property type="match status" value="1"/>
</dbReference>
<dbReference type="GO" id="GO:0006405">
    <property type="term" value="P:RNA export from nucleus"/>
    <property type="evidence" value="ECO:0007669"/>
    <property type="project" value="TreeGrafter"/>
</dbReference>
<evidence type="ECO:0000313" key="10">
    <source>
        <dbReference type="EMBL" id="KAA1098264.1"/>
    </source>
</evidence>
<evidence type="ECO:0000256" key="3">
    <source>
        <dbReference type="ARBA" id="ARBA00022816"/>
    </source>
</evidence>
<feature type="compositionally biased region" description="Low complexity" evidence="8">
    <location>
        <begin position="57"/>
        <end position="69"/>
    </location>
</feature>
<dbReference type="EMBL" id="VSWC01000066">
    <property type="protein sequence ID" value="KAA1098264.1"/>
    <property type="molecule type" value="Genomic_DNA"/>
</dbReference>
<dbReference type="PANTHER" id="PTHR31431:SF1">
    <property type="entry name" value="NUCLEOPORIN NUP188"/>
    <property type="match status" value="1"/>
</dbReference>
<keyword evidence="6" id="KW-0906">Nuclear pore complex</keyword>
<dbReference type="Proteomes" id="UP000324748">
    <property type="component" value="Unassembled WGS sequence"/>
</dbReference>
<feature type="compositionally biased region" description="Low complexity" evidence="8">
    <location>
        <begin position="2116"/>
        <end position="2129"/>
    </location>
</feature>
<dbReference type="GO" id="GO:0051028">
    <property type="term" value="P:mRNA transport"/>
    <property type="evidence" value="ECO:0007669"/>
    <property type="project" value="UniProtKB-KW"/>
</dbReference>
<dbReference type="Pfam" id="PF21093">
    <property type="entry name" value="Nup188_N-subdom_III"/>
    <property type="match status" value="1"/>
</dbReference>